<dbReference type="SUPFAM" id="SSF52129">
    <property type="entry name" value="Caspase-like"/>
    <property type="match status" value="1"/>
</dbReference>
<sequence>MIIRKRTIRTVWVALLLTCFAILRGLDAAEPTTQPSDASTPRTWALLIGVTKYPSLLPGDQLDGPINDVELMAQLLTERFGVPEGQIVRMVETSKESLLPTRSNIEREFRVLAKRASDGDQVVILMAGHGSQQPDDDPENPEDPEFDGFDEVFLPRDIGRWDGSKHIIANAIVDDEIRDWLGAIRQQGASVCFLADSCHSGTLSRGQSEGERSREIKISQLVPEAAIESAVEKTQAVHGTTRGGRGAEREELSSADGELVAIYAAQPDEQTLEMPLPRGATDRKPYGLLTFAINHVLRTVNGPLTYRDLVELVHRQYRVWGRPVPTPVIEGGGAARYVLDDEEGSTARIKLLKNSDGKLIIDAGRLHGIHAGSVLSIFPPLGEPNPEKVLGHVVVTQQRTLESDVEPIEHAGMPAVAQLPVYGRCEVVYWSFGDLRMTVAVEPSDLDGQTLPEKQYDELVATVRKLADAEGSVVSYVESPAEADWRVVVWQGGTYLLPPGGVLAEEDNPNQLKTPLFGPIEEGARFAETLHKHLQQIGRVRNLTSLADAPKPRGLVTGFNVELELLLLKAKDDPNPIVVPWSEARTIPVGQFIEFRIQNKSVSAADVTLLFVDQDYGIDPIIPGSAYSAGIRVPPQKNVVSQAYEVSPATRPEHAVLIAVRPKDRQQPVLNLAWLAQPSLESATRVAVRTRGPAREESPLEKILFSAMYAKGQSRGLRPVDIGDHALQMESWRVVPDGEKK</sequence>
<dbReference type="HOGENOM" id="CLU_378039_0_0_0"/>
<dbReference type="PANTHER" id="PTHR48104">
    <property type="entry name" value="METACASPASE-4"/>
    <property type="match status" value="1"/>
</dbReference>
<dbReference type="Pfam" id="PF00656">
    <property type="entry name" value="Peptidase_C14"/>
    <property type="match status" value="1"/>
</dbReference>
<dbReference type="AlphaFoldDB" id="F0SR48"/>
<dbReference type="eggNOG" id="COG4249">
    <property type="taxonomic scope" value="Bacteria"/>
</dbReference>
<dbReference type="GO" id="GO:0006508">
    <property type="term" value="P:proteolysis"/>
    <property type="evidence" value="ECO:0007669"/>
    <property type="project" value="InterPro"/>
</dbReference>
<dbReference type="Proteomes" id="UP000006860">
    <property type="component" value="Chromosome"/>
</dbReference>
<dbReference type="InterPro" id="IPR011600">
    <property type="entry name" value="Pept_C14_caspase"/>
</dbReference>
<proteinExistence type="predicted"/>
<protein>
    <submittedName>
        <fullName evidence="2">Peptidase C14 caspase catalytic subunit p20</fullName>
    </submittedName>
</protein>
<organism evidence="2 3">
    <name type="scientific">Rubinisphaera brasiliensis (strain ATCC 49424 / DSM 5305 / JCM 21570 / IAM 15109 / NBRC 103401 / IFAM 1448)</name>
    <name type="common">Planctomyces brasiliensis</name>
    <dbReference type="NCBI Taxonomy" id="756272"/>
    <lineage>
        <taxon>Bacteria</taxon>
        <taxon>Pseudomonadati</taxon>
        <taxon>Planctomycetota</taxon>
        <taxon>Planctomycetia</taxon>
        <taxon>Planctomycetales</taxon>
        <taxon>Planctomycetaceae</taxon>
        <taxon>Rubinisphaera</taxon>
    </lineage>
</organism>
<dbReference type="Gene3D" id="3.40.50.1460">
    <property type="match status" value="1"/>
</dbReference>
<dbReference type="GO" id="GO:0004197">
    <property type="term" value="F:cysteine-type endopeptidase activity"/>
    <property type="evidence" value="ECO:0007669"/>
    <property type="project" value="InterPro"/>
</dbReference>
<dbReference type="STRING" id="756272.Plabr_3702"/>
<gene>
    <name evidence="2" type="ordered locus">Plabr_3702</name>
</gene>
<dbReference type="PANTHER" id="PTHR48104:SF30">
    <property type="entry name" value="METACASPASE-1"/>
    <property type="match status" value="1"/>
</dbReference>
<name>F0SR48_RUBBR</name>
<dbReference type="InterPro" id="IPR050452">
    <property type="entry name" value="Metacaspase"/>
</dbReference>
<dbReference type="EMBL" id="CP002546">
    <property type="protein sequence ID" value="ADY61295.1"/>
    <property type="molecule type" value="Genomic_DNA"/>
</dbReference>
<dbReference type="InterPro" id="IPR029030">
    <property type="entry name" value="Caspase-like_dom_sf"/>
</dbReference>
<accession>F0SR48</accession>
<feature type="domain" description="Peptidase C14 caspase" evidence="1">
    <location>
        <begin position="43"/>
        <end position="315"/>
    </location>
</feature>
<evidence type="ECO:0000313" key="3">
    <source>
        <dbReference type="Proteomes" id="UP000006860"/>
    </source>
</evidence>
<dbReference type="GO" id="GO:0005737">
    <property type="term" value="C:cytoplasm"/>
    <property type="evidence" value="ECO:0007669"/>
    <property type="project" value="TreeGrafter"/>
</dbReference>
<dbReference type="KEGG" id="pbs:Plabr_3702"/>
<evidence type="ECO:0000259" key="1">
    <source>
        <dbReference type="Pfam" id="PF00656"/>
    </source>
</evidence>
<keyword evidence="3" id="KW-1185">Reference proteome</keyword>
<reference evidence="3" key="1">
    <citation type="submission" date="2011-02" db="EMBL/GenBank/DDBJ databases">
        <title>The complete genome of Planctomyces brasiliensis DSM 5305.</title>
        <authorList>
            <person name="Lucas S."/>
            <person name="Copeland A."/>
            <person name="Lapidus A."/>
            <person name="Bruce D."/>
            <person name="Goodwin L."/>
            <person name="Pitluck S."/>
            <person name="Kyrpides N."/>
            <person name="Mavromatis K."/>
            <person name="Pagani I."/>
            <person name="Ivanova N."/>
            <person name="Ovchinnikova G."/>
            <person name="Lu M."/>
            <person name="Detter J.C."/>
            <person name="Han C."/>
            <person name="Land M."/>
            <person name="Hauser L."/>
            <person name="Markowitz V."/>
            <person name="Cheng J.-F."/>
            <person name="Hugenholtz P."/>
            <person name="Woyke T."/>
            <person name="Wu D."/>
            <person name="Tindall B."/>
            <person name="Pomrenke H.G."/>
            <person name="Brambilla E."/>
            <person name="Klenk H.-P."/>
            <person name="Eisen J.A."/>
        </authorList>
    </citation>
    <scope>NUCLEOTIDE SEQUENCE [LARGE SCALE GENOMIC DNA]</scope>
    <source>
        <strain evidence="3">ATCC 49424 / DSM 5305 / JCM 21570 / NBRC 103401 / IFAM 1448</strain>
    </source>
</reference>
<evidence type="ECO:0000313" key="2">
    <source>
        <dbReference type="EMBL" id="ADY61295.1"/>
    </source>
</evidence>